<dbReference type="InterPro" id="IPR010666">
    <property type="entry name" value="Znf_GRF"/>
</dbReference>
<dbReference type="EMBL" id="BKCJ010455913">
    <property type="protein sequence ID" value="GFA61694.1"/>
    <property type="molecule type" value="Genomic_DNA"/>
</dbReference>
<name>A0A699JWG5_TANCI</name>
<dbReference type="GO" id="GO:0008270">
    <property type="term" value="F:zinc ion binding"/>
    <property type="evidence" value="ECO:0007669"/>
    <property type="project" value="UniProtKB-KW"/>
</dbReference>
<evidence type="ECO:0000256" key="2">
    <source>
        <dbReference type="ARBA" id="ARBA00022771"/>
    </source>
</evidence>
<feature type="domain" description="GRF-type" evidence="5">
    <location>
        <begin position="4"/>
        <end position="45"/>
    </location>
</feature>
<dbReference type="PROSITE" id="PS51999">
    <property type="entry name" value="ZF_GRF"/>
    <property type="match status" value="1"/>
</dbReference>
<dbReference type="Pfam" id="PF06839">
    <property type="entry name" value="Zn_ribbon_GRF"/>
    <property type="match status" value="1"/>
</dbReference>
<evidence type="ECO:0000256" key="4">
    <source>
        <dbReference type="PROSITE-ProRule" id="PRU01343"/>
    </source>
</evidence>
<organism evidence="6">
    <name type="scientific">Tanacetum cinerariifolium</name>
    <name type="common">Dalmatian daisy</name>
    <name type="synonym">Chrysanthemum cinerariifolium</name>
    <dbReference type="NCBI Taxonomy" id="118510"/>
    <lineage>
        <taxon>Eukaryota</taxon>
        <taxon>Viridiplantae</taxon>
        <taxon>Streptophyta</taxon>
        <taxon>Embryophyta</taxon>
        <taxon>Tracheophyta</taxon>
        <taxon>Spermatophyta</taxon>
        <taxon>Magnoliopsida</taxon>
        <taxon>eudicotyledons</taxon>
        <taxon>Gunneridae</taxon>
        <taxon>Pentapetalae</taxon>
        <taxon>asterids</taxon>
        <taxon>campanulids</taxon>
        <taxon>Asterales</taxon>
        <taxon>Asteraceae</taxon>
        <taxon>Asteroideae</taxon>
        <taxon>Anthemideae</taxon>
        <taxon>Anthemidinae</taxon>
        <taxon>Tanacetum</taxon>
    </lineage>
</organism>
<evidence type="ECO:0000256" key="1">
    <source>
        <dbReference type="ARBA" id="ARBA00022723"/>
    </source>
</evidence>
<sequence>MVRCSCGLKAVIRTSCTNRNPDRRFYGCPTFSPTSVNFLRWFDPLMCQRSVQIIPGLLRSHNELEEILAVVE</sequence>
<evidence type="ECO:0000256" key="3">
    <source>
        <dbReference type="ARBA" id="ARBA00022833"/>
    </source>
</evidence>
<comment type="caution">
    <text evidence="6">The sequence shown here is derived from an EMBL/GenBank/DDBJ whole genome shotgun (WGS) entry which is preliminary data.</text>
</comment>
<gene>
    <name evidence="6" type="ORF">Tci_633666</name>
</gene>
<dbReference type="PANTHER" id="PTHR33248">
    <property type="entry name" value="ZINC ION-BINDING PROTEIN"/>
    <property type="match status" value="1"/>
</dbReference>
<protein>
    <submittedName>
        <fullName evidence="6">Zinc finger, GRF-type</fullName>
    </submittedName>
</protein>
<keyword evidence="3" id="KW-0862">Zinc</keyword>
<evidence type="ECO:0000313" key="6">
    <source>
        <dbReference type="EMBL" id="GFA61694.1"/>
    </source>
</evidence>
<dbReference type="AlphaFoldDB" id="A0A699JWG5"/>
<keyword evidence="2 4" id="KW-0863">Zinc-finger</keyword>
<reference evidence="6" key="1">
    <citation type="journal article" date="2019" name="Sci. Rep.">
        <title>Draft genome of Tanacetum cinerariifolium, the natural source of mosquito coil.</title>
        <authorList>
            <person name="Yamashiro T."/>
            <person name="Shiraishi A."/>
            <person name="Satake H."/>
            <person name="Nakayama K."/>
        </authorList>
    </citation>
    <scope>NUCLEOTIDE SEQUENCE</scope>
</reference>
<proteinExistence type="predicted"/>
<accession>A0A699JWG5</accession>
<evidence type="ECO:0000259" key="5">
    <source>
        <dbReference type="PROSITE" id="PS51999"/>
    </source>
</evidence>
<keyword evidence="1" id="KW-0479">Metal-binding</keyword>